<dbReference type="Proteomes" id="UP000477543">
    <property type="component" value="Unassembled WGS sequence"/>
</dbReference>
<dbReference type="SMART" id="SM00422">
    <property type="entry name" value="HTH_MERR"/>
    <property type="match status" value="1"/>
</dbReference>
<reference evidence="4 5" key="1">
    <citation type="submission" date="2018-01" db="EMBL/GenBank/DDBJ databases">
        <title>Glutamicibacter soli strain NHPC-3 Whole genome sequence and assembly.</title>
        <authorList>
            <person name="Choudhury P."/>
            <person name="Gupta D."/>
            <person name="Sengupta K."/>
            <person name="Jawed A."/>
            <person name="Sultana N."/>
            <person name="Saha P."/>
        </authorList>
    </citation>
    <scope>NUCLEOTIDE SEQUENCE [LARGE SCALE GENOMIC DNA]</scope>
    <source>
        <strain evidence="4 5">NHPC-3</strain>
    </source>
</reference>
<dbReference type="SUPFAM" id="SSF46955">
    <property type="entry name" value="Putative DNA-binding domain"/>
    <property type="match status" value="1"/>
</dbReference>
<feature type="domain" description="HTH merR-type" evidence="2">
    <location>
        <begin position="14"/>
        <end position="82"/>
    </location>
</feature>
<dbReference type="PROSITE" id="PS50937">
    <property type="entry name" value="HTH_MERR_2"/>
    <property type="match status" value="1"/>
</dbReference>
<dbReference type="EMBL" id="WYDN01000002">
    <property type="protein sequence ID" value="NAZ15099.1"/>
    <property type="molecule type" value="Genomic_DNA"/>
</dbReference>
<protein>
    <submittedName>
        <fullName evidence="4">MerR family DNA-binding transcriptional regulator</fullName>
    </submittedName>
    <submittedName>
        <fullName evidence="3">MerR family transcriptional regulator</fullName>
    </submittedName>
</protein>
<dbReference type="GO" id="GO:0003700">
    <property type="term" value="F:DNA-binding transcription factor activity"/>
    <property type="evidence" value="ECO:0007669"/>
    <property type="project" value="InterPro"/>
</dbReference>
<dbReference type="InterPro" id="IPR047057">
    <property type="entry name" value="MerR_fam"/>
</dbReference>
<name>A0A365YFQ8_9MICC</name>
<dbReference type="AlphaFoldDB" id="A0A365YFQ8"/>
<dbReference type="PANTHER" id="PTHR30204:SF58">
    <property type="entry name" value="HTH-TYPE TRANSCRIPTIONAL REGULATOR YFMP"/>
    <property type="match status" value="1"/>
</dbReference>
<evidence type="ECO:0000313" key="3">
    <source>
        <dbReference type="EMBL" id="NAZ15099.1"/>
    </source>
</evidence>
<keyword evidence="1 4" id="KW-0238">DNA-binding</keyword>
<organism evidence="4 5">
    <name type="scientific">Glutamicibacter soli</name>
    <dbReference type="NCBI Taxonomy" id="453836"/>
    <lineage>
        <taxon>Bacteria</taxon>
        <taxon>Bacillati</taxon>
        <taxon>Actinomycetota</taxon>
        <taxon>Actinomycetes</taxon>
        <taxon>Micrococcales</taxon>
        <taxon>Micrococcaceae</taxon>
        <taxon>Glutamicibacter</taxon>
    </lineage>
</organism>
<comment type="caution">
    <text evidence="4">The sequence shown here is derived from an EMBL/GenBank/DDBJ whole genome shotgun (WGS) entry which is preliminary data.</text>
</comment>
<proteinExistence type="predicted"/>
<dbReference type="EMBL" id="POAF01000003">
    <property type="protein sequence ID" value="RBM01546.1"/>
    <property type="molecule type" value="Genomic_DNA"/>
</dbReference>
<evidence type="ECO:0000259" key="2">
    <source>
        <dbReference type="PROSITE" id="PS50937"/>
    </source>
</evidence>
<gene>
    <name evidence="4" type="ORF">C1H84_06740</name>
    <name evidence="3" type="ORF">GT020_03320</name>
</gene>
<reference evidence="3 6" key="2">
    <citation type="submission" date="2020-01" db="EMBL/GenBank/DDBJ databases">
        <title>Glutamicibacter soli M275.</title>
        <authorList>
            <person name="Meng X."/>
        </authorList>
    </citation>
    <scope>NUCLEOTIDE SEQUENCE [LARGE SCALE GENOMIC DNA]</scope>
    <source>
        <strain evidence="3 6">M275</strain>
    </source>
</reference>
<dbReference type="GO" id="GO:0003677">
    <property type="term" value="F:DNA binding"/>
    <property type="evidence" value="ECO:0007669"/>
    <property type="project" value="UniProtKB-KW"/>
</dbReference>
<dbReference type="Pfam" id="PF13411">
    <property type="entry name" value="MerR_1"/>
    <property type="match status" value="1"/>
</dbReference>
<dbReference type="PANTHER" id="PTHR30204">
    <property type="entry name" value="REDOX-CYCLING DRUG-SENSING TRANSCRIPTIONAL ACTIVATOR SOXR"/>
    <property type="match status" value="1"/>
</dbReference>
<sequence>MSKNSAHPEGASRTHSIATAAQSVGVSVQTVRLYEVRGLITPARTSGGTRRYHAEDLARLKQISELIEQGVNLAGIGIILELEAENIGLREQLAEQSAEGTNERIRE</sequence>
<accession>A0A365YFQ8</accession>
<evidence type="ECO:0000313" key="5">
    <source>
        <dbReference type="Proteomes" id="UP000252167"/>
    </source>
</evidence>
<dbReference type="PRINTS" id="PR00040">
    <property type="entry name" value="HTHMERR"/>
</dbReference>
<dbReference type="Gene3D" id="1.10.1660.10">
    <property type="match status" value="1"/>
</dbReference>
<keyword evidence="5" id="KW-1185">Reference proteome</keyword>
<dbReference type="Proteomes" id="UP000252167">
    <property type="component" value="Unassembled WGS sequence"/>
</dbReference>
<dbReference type="PROSITE" id="PS00552">
    <property type="entry name" value="HTH_MERR_1"/>
    <property type="match status" value="1"/>
</dbReference>
<dbReference type="InterPro" id="IPR009061">
    <property type="entry name" value="DNA-bd_dom_put_sf"/>
</dbReference>
<evidence type="ECO:0000313" key="4">
    <source>
        <dbReference type="EMBL" id="RBM01546.1"/>
    </source>
</evidence>
<dbReference type="RefSeq" id="WP_113606940.1">
    <property type="nucleotide sequence ID" value="NZ_CM125969.1"/>
</dbReference>
<evidence type="ECO:0000313" key="6">
    <source>
        <dbReference type="Proteomes" id="UP000477543"/>
    </source>
</evidence>
<evidence type="ECO:0000256" key="1">
    <source>
        <dbReference type="ARBA" id="ARBA00023125"/>
    </source>
</evidence>
<dbReference type="InterPro" id="IPR000551">
    <property type="entry name" value="MerR-type_HTH_dom"/>
</dbReference>